<feature type="domain" description="TF-B3" evidence="6">
    <location>
        <begin position="77"/>
        <end position="157"/>
    </location>
</feature>
<dbReference type="SUPFAM" id="SSF101936">
    <property type="entry name" value="DNA-binding pseudobarrel domain"/>
    <property type="match status" value="1"/>
</dbReference>
<evidence type="ECO:0000256" key="1">
    <source>
        <dbReference type="ARBA" id="ARBA00004123"/>
    </source>
</evidence>
<reference evidence="7 9" key="2">
    <citation type="journal article" date="2014" name="BMC Genomics">
        <title>An improved genome release (version Mt4.0) for the model legume Medicago truncatula.</title>
        <authorList>
            <person name="Tang H."/>
            <person name="Krishnakumar V."/>
            <person name="Bidwell S."/>
            <person name="Rosen B."/>
            <person name="Chan A."/>
            <person name="Zhou S."/>
            <person name="Gentzbittel L."/>
            <person name="Childs K.L."/>
            <person name="Yandell M."/>
            <person name="Gundlach H."/>
            <person name="Mayer K.F."/>
            <person name="Schwartz D.C."/>
            <person name="Town C.D."/>
        </authorList>
    </citation>
    <scope>GENOME REANNOTATION</scope>
    <source>
        <strain evidence="7">A17</strain>
        <strain evidence="8 9">cv. Jemalong A17</strain>
    </source>
</reference>
<dbReference type="PROSITE" id="PS50863">
    <property type="entry name" value="B3"/>
    <property type="match status" value="1"/>
</dbReference>
<keyword evidence="4" id="KW-0804">Transcription</keyword>
<dbReference type="GO" id="GO:0003677">
    <property type="term" value="F:DNA binding"/>
    <property type="evidence" value="ECO:0007669"/>
    <property type="project" value="UniProtKB-KW"/>
</dbReference>
<dbReference type="Proteomes" id="UP000002051">
    <property type="component" value="Chromosome 8"/>
</dbReference>
<dbReference type="EMBL" id="CM001224">
    <property type="protein sequence ID" value="KEH20201.1"/>
    <property type="molecule type" value="Genomic_DNA"/>
</dbReference>
<evidence type="ECO:0000256" key="4">
    <source>
        <dbReference type="ARBA" id="ARBA00023163"/>
    </source>
</evidence>
<dbReference type="InterPro" id="IPR003340">
    <property type="entry name" value="B3_DNA-bd"/>
</dbReference>
<dbReference type="AlphaFoldDB" id="A0A072TSL6"/>
<dbReference type="EnsemblPlants" id="KEH20201">
    <property type="protein sequence ID" value="KEH20201"/>
    <property type="gene ID" value="MTR_8g069780"/>
</dbReference>
<organism evidence="7 9">
    <name type="scientific">Medicago truncatula</name>
    <name type="common">Barrel medic</name>
    <name type="synonym">Medicago tribuloides</name>
    <dbReference type="NCBI Taxonomy" id="3880"/>
    <lineage>
        <taxon>Eukaryota</taxon>
        <taxon>Viridiplantae</taxon>
        <taxon>Streptophyta</taxon>
        <taxon>Embryophyta</taxon>
        <taxon>Tracheophyta</taxon>
        <taxon>Spermatophyta</taxon>
        <taxon>Magnoliopsida</taxon>
        <taxon>eudicotyledons</taxon>
        <taxon>Gunneridae</taxon>
        <taxon>Pentapetalae</taxon>
        <taxon>rosids</taxon>
        <taxon>fabids</taxon>
        <taxon>Fabales</taxon>
        <taxon>Fabaceae</taxon>
        <taxon>Papilionoideae</taxon>
        <taxon>50 kb inversion clade</taxon>
        <taxon>NPAAA clade</taxon>
        <taxon>Hologalegina</taxon>
        <taxon>IRL clade</taxon>
        <taxon>Trifolieae</taxon>
        <taxon>Medicago</taxon>
    </lineage>
</organism>
<evidence type="ECO:0000256" key="3">
    <source>
        <dbReference type="ARBA" id="ARBA00023125"/>
    </source>
</evidence>
<dbReference type="HOGENOM" id="CLU_116024_0_0_1"/>
<dbReference type="InterPro" id="IPR015300">
    <property type="entry name" value="DNA-bd_pseudobarrel_sf"/>
</dbReference>
<proteinExistence type="predicted"/>
<protein>
    <recommendedName>
        <fullName evidence="6">TF-B3 domain-containing protein</fullName>
    </recommendedName>
</protein>
<evidence type="ECO:0000259" key="6">
    <source>
        <dbReference type="PROSITE" id="PS50863"/>
    </source>
</evidence>
<reference evidence="7 9" key="1">
    <citation type="journal article" date="2011" name="Nature">
        <title>The Medicago genome provides insight into the evolution of rhizobial symbioses.</title>
        <authorList>
            <person name="Young N.D."/>
            <person name="Debelle F."/>
            <person name="Oldroyd G.E."/>
            <person name="Geurts R."/>
            <person name="Cannon S.B."/>
            <person name="Udvardi M.K."/>
            <person name="Benedito V.A."/>
            <person name="Mayer K.F."/>
            <person name="Gouzy J."/>
            <person name="Schoof H."/>
            <person name="Van de Peer Y."/>
            <person name="Proost S."/>
            <person name="Cook D.R."/>
            <person name="Meyers B.C."/>
            <person name="Spannagl M."/>
            <person name="Cheung F."/>
            <person name="De Mita S."/>
            <person name="Krishnakumar V."/>
            <person name="Gundlach H."/>
            <person name="Zhou S."/>
            <person name="Mudge J."/>
            <person name="Bharti A.K."/>
            <person name="Murray J.D."/>
            <person name="Naoumkina M.A."/>
            <person name="Rosen B."/>
            <person name="Silverstein K.A."/>
            <person name="Tang H."/>
            <person name="Rombauts S."/>
            <person name="Zhao P.X."/>
            <person name="Zhou P."/>
            <person name="Barbe V."/>
            <person name="Bardou P."/>
            <person name="Bechner M."/>
            <person name="Bellec A."/>
            <person name="Berger A."/>
            <person name="Berges H."/>
            <person name="Bidwell S."/>
            <person name="Bisseling T."/>
            <person name="Choisne N."/>
            <person name="Couloux A."/>
            <person name="Denny R."/>
            <person name="Deshpande S."/>
            <person name="Dai X."/>
            <person name="Doyle J.J."/>
            <person name="Dudez A.M."/>
            <person name="Farmer A.D."/>
            <person name="Fouteau S."/>
            <person name="Franken C."/>
            <person name="Gibelin C."/>
            <person name="Gish J."/>
            <person name="Goldstein S."/>
            <person name="Gonzalez A.J."/>
            <person name="Green P.J."/>
            <person name="Hallab A."/>
            <person name="Hartog M."/>
            <person name="Hua A."/>
            <person name="Humphray S.J."/>
            <person name="Jeong D.H."/>
            <person name="Jing Y."/>
            <person name="Jocker A."/>
            <person name="Kenton S.M."/>
            <person name="Kim D.J."/>
            <person name="Klee K."/>
            <person name="Lai H."/>
            <person name="Lang C."/>
            <person name="Lin S."/>
            <person name="Macmil S.L."/>
            <person name="Magdelenat G."/>
            <person name="Matthews L."/>
            <person name="McCorrison J."/>
            <person name="Monaghan E.L."/>
            <person name="Mun J.H."/>
            <person name="Najar F.Z."/>
            <person name="Nicholson C."/>
            <person name="Noirot C."/>
            <person name="O'Bleness M."/>
            <person name="Paule C.R."/>
            <person name="Poulain J."/>
            <person name="Prion F."/>
            <person name="Qin B."/>
            <person name="Qu C."/>
            <person name="Retzel E.F."/>
            <person name="Riddle C."/>
            <person name="Sallet E."/>
            <person name="Samain S."/>
            <person name="Samson N."/>
            <person name="Sanders I."/>
            <person name="Saurat O."/>
            <person name="Scarpelli C."/>
            <person name="Schiex T."/>
            <person name="Segurens B."/>
            <person name="Severin A.J."/>
            <person name="Sherrier D.J."/>
            <person name="Shi R."/>
            <person name="Sims S."/>
            <person name="Singer S.R."/>
            <person name="Sinharoy S."/>
            <person name="Sterck L."/>
            <person name="Viollet A."/>
            <person name="Wang B.B."/>
            <person name="Wang K."/>
            <person name="Wang M."/>
            <person name="Wang X."/>
            <person name="Warfsmann J."/>
            <person name="Weissenbach J."/>
            <person name="White D.D."/>
            <person name="White J.D."/>
            <person name="Wiley G.B."/>
            <person name="Wincker P."/>
            <person name="Xing Y."/>
            <person name="Yang L."/>
            <person name="Yao Z."/>
            <person name="Ying F."/>
            <person name="Zhai J."/>
            <person name="Zhou L."/>
            <person name="Zuber A."/>
            <person name="Denarie J."/>
            <person name="Dixon R.A."/>
            <person name="May G.D."/>
            <person name="Schwartz D.C."/>
            <person name="Rogers J."/>
            <person name="Quetier F."/>
            <person name="Town C.D."/>
            <person name="Roe B.A."/>
        </authorList>
    </citation>
    <scope>NUCLEOTIDE SEQUENCE [LARGE SCALE GENOMIC DNA]</scope>
    <source>
        <strain evidence="7">A17</strain>
        <strain evidence="8 9">cv. Jemalong A17</strain>
    </source>
</reference>
<evidence type="ECO:0000256" key="5">
    <source>
        <dbReference type="ARBA" id="ARBA00023242"/>
    </source>
</evidence>
<evidence type="ECO:0000313" key="7">
    <source>
        <dbReference type="EMBL" id="KEH20201.1"/>
    </source>
</evidence>
<sequence>MDSWIVTGNNENQHMKLIICDAKGDRVHVITRYREFEHWKALIEKSKIYTLYNCHVFDNDIAFNPFKVVFGSGTKHFPKEVSRTIMKEKRKTITLIDDQTQRKYKCRLITTERASYEKYLGGQWFNFCRERVMEEGGKLIFDLEKSPKNFHVRVVPK</sequence>
<dbReference type="GO" id="GO:0005634">
    <property type="term" value="C:nucleus"/>
    <property type="evidence" value="ECO:0007669"/>
    <property type="project" value="UniProtKB-SubCell"/>
</dbReference>
<gene>
    <name evidence="7" type="ordered locus">MTR_8g069780</name>
</gene>
<reference evidence="8" key="3">
    <citation type="submission" date="2015-04" db="UniProtKB">
        <authorList>
            <consortium name="EnsemblPlants"/>
        </authorList>
    </citation>
    <scope>IDENTIFICATION</scope>
    <source>
        <strain evidence="8">cv. Jemalong A17</strain>
    </source>
</reference>
<accession>A0A072TSL6</accession>
<evidence type="ECO:0000313" key="9">
    <source>
        <dbReference type="Proteomes" id="UP000002051"/>
    </source>
</evidence>
<name>A0A072TSL6_MEDTR</name>
<evidence type="ECO:0000256" key="2">
    <source>
        <dbReference type="ARBA" id="ARBA00023015"/>
    </source>
</evidence>
<keyword evidence="9" id="KW-1185">Reference proteome</keyword>
<dbReference type="Gene3D" id="2.40.330.10">
    <property type="entry name" value="DNA-binding pseudobarrel domain"/>
    <property type="match status" value="1"/>
</dbReference>
<keyword evidence="3" id="KW-0238">DNA-binding</keyword>
<evidence type="ECO:0000313" key="8">
    <source>
        <dbReference type="EnsemblPlants" id="KEH20201"/>
    </source>
</evidence>
<comment type="subcellular location">
    <subcellularLocation>
        <location evidence="1">Nucleus</location>
    </subcellularLocation>
</comment>
<keyword evidence="5" id="KW-0539">Nucleus</keyword>
<keyword evidence="2" id="KW-0805">Transcription regulation</keyword>